<name>A0AA41QY33_9MICO</name>
<dbReference type="SUPFAM" id="SSF47823">
    <property type="entry name" value="lambda integrase-like, N-terminal domain"/>
    <property type="match status" value="1"/>
</dbReference>
<protein>
    <recommendedName>
        <fullName evidence="4">Recombinase</fullName>
    </recommendedName>
</protein>
<organism evidence="2 3">
    <name type="scientific">Cryobacterium zhongshanensis</name>
    <dbReference type="NCBI Taxonomy" id="2928153"/>
    <lineage>
        <taxon>Bacteria</taxon>
        <taxon>Bacillati</taxon>
        <taxon>Actinomycetota</taxon>
        <taxon>Actinomycetes</taxon>
        <taxon>Micrococcales</taxon>
        <taxon>Microbacteriaceae</taxon>
        <taxon>Cryobacterium</taxon>
    </lineage>
</organism>
<dbReference type="AlphaFoldDB" id="A0AA41QY33"/>
<dbReference type="GO" id="GO:0003677">
    <property type="term" value="F:DNA binding"/>
    <property type="evidence" value="ECO:0007669"/>
    <property type="project" value="UniProtKB-KW"/>
</dbReference>
<keyword evidence="3" id="KW-1185">Reference proteome</keyword>
<dbReference type="RefSeq" id="WP_243013163.1">
    <property type="nucleotide sequence ID" value="NZ_JALGAR010000006.1"/>
</dbReference>
<sequence length="302" mass="33209">MATKAREARDWELFVDWCASMGTNALPTTAEVIADFLTEFPAPMEAQGRRVRAIRKAHENEGVPLALPTDRRASVLREGPEWASVPRALAQLPTYGHPKVLEAVIRGRRDGWLIVLVGILGLSRNEARLLEQTDVELFPRLAIKGHPVPRTDPASECLACAVTRWLHVAGAASFGFRNELLDVISPIGIDPAAHDCDIGLDGVWRQANTLLPWVDRHGWVSADPMSSRSVSATLAHRQALGPVAEIRAYVAPTGGRYEHATMNELADAYDDVDTKVAAMLLHLNEILDESAEVLDHLKEFDL</sequence>
<proteinExistence type="predicted"/>
<dbReference type="Proteomes" id="UP001165341">
    <property type="component" value="Unassembled WGS sequence"/>
</dbReference>
<dbReference type="Gene3D" id="1.10.150.130">
    <property type="match status" value="1"/>
</dbReference>
<comment type="caution">
    <text evidence="2">The sequence shown here is derived from an EMBL/GenBank/DDBJ whole genome shotgun (WGS) entry which is preliminary data.</text>
</comment>
<dbReference type="EMBL" id="JALGAR010000006">
    <property type="protein sequence ID" value="MCI4659672.1"/>
    <property type="molecule type" value="Genomic_DNA"/>
</dbReference>
<accession>A0AA41QY33</accession>
<evidence type="ECO:0000313" key="3">
    <source>
        <dbReference type="Proteomes" id="UP001165341"/>
    </source>
</evidence>
<evidence type="ECO:0000313" key="2">
    <source>
        <dbReference type="EMBL" id="MCI4659672.1"/>
    </source>
</evidence>
<evidence type="ECO:0000256" key="1">
    <source>
        <dbReference type="ARBA" id="ARBA00023125"/>
    </source>
</evidence>
<gene>
    <name evidence="2" type="ORF">MQH31_17850</name>
</gene>
<dbReference type="InterPro" id="IPR010998">
    <property type="entry name" value="Integrase_recombinase_N"/>
</dbReference>
<evidence type="ECO:0008006" key="4">
    <source>
        <dbReference type="Google" id="ProtNLM"/>
    </source>
</evidence>
<keyword evidence="1" id="KW-0238">DNA-binding</keyword>
<reference evidence="2" key="1">
    <citation type="submission" date="2022-03" db="EMBL/GenBank/DDBJ databases">
        <title>Cryobacterium sp. nov. strain ZS14-85, isolated from Antarctic soil.</title>
        <authorList>
            <person name="Li J."/>
            <person name="Niu G."/>
        </authorList>
    </citation>
    <scope>NUCLEOTIDE SEQUENCE</scope>
    <source>
        <strain evidence="2">ZS14-85</strain>
    </source>
</reference>